<organism evidence="4 5">
    <name type="scientific">Dendrothele bispora (strain CBS 962.96)</name>
    <dbReference type="NCBI Taxonomy" id="1314807"/>
    <lineage>
        <taxon>Eukaryota</taxon>
        <taxon>Fungi</taxon>
        <taxon>Dikarya</taxon>
        <taxon>Basidiomycota</taxon>
        <taxon>Agaricomycotina</taxon>
        <taxon>Agaricomycetes</taxon>
        <taxon>Agaricomycetidae</taxon>
        <taxon>Agaricales</taxon>
        <taxon>Agaricales incertae sedis</taxon>
        <taxon>Dendrothele</taxon>
    </lineage>
</organism>
<evidence type="ECO:0000256" key="1">
    <source>
        <dbReference type="ARBA" id="ARBA00006484"/>
    </source>
</evidence>
<sequence length="247" mass="26881">MSDYKRVILVTGSSAGIGYSTVKLLASKGQIVYLSARNETAGKEAQQKLKTEDNLNVKFVQLDITDIKSVQAAKDVIEKEEGKLDVLVHNAGTGRMDKDQNAITVDINTIRAAFEPNFYGVIQTTQIFLPLIRKGKEGYKNILLISTALGSNTFQARPSSSMHVTAYSTSKAAANSYMIALAHELKSEGILVNCITPGITATKLNGYYEGGKTPDQAAEFVAQWTLLGPGDKDKTCLFYNDAGEFPW</sequence>
<name>A0A4S8KZX2_DENBC</name>
<dbReference type="PANTHER" id="PTHR43008:SF4">
    <property type="entry name" value="CHAIN DEHYDROGENASE, PUTATIVE (AFU_ORTHOLOGUE AFUA_4G08710)-RELATED"/>
    <property type="match status" value="1"/>
</dbReference>
<dbReference type="OrthoDB" id="1933717at2759"/>
<dbReference type="EMBL" id="ML179790">
    <property type="protein sequence ID" value="THU81636.1"/>
    <property type="molecule type" value="Genomic_DNA"/>
</dbReference>
<dbReference type="Proteomes" id="UP000297245">
    <property type="component" value="Unassembled WGS sequence"/>
</dbReference>
<dbReference type="PRINTS" id="PR00080">
    <property type="entry name" value="SDRFAMILY"/>
</dbReference>
<dbReference type="GO" id="GO:0016616">
    <property type="term" value="F:oxidoreductase activity, acting on the CH-OH group of donors, NAD or NADP as acceptor"/>
    <property type="evidence" value="ECO:0007669"/>
    <property type="project" value="UniProtKB-ARBA"/>
</dbReference>
<accession>A0A4S8KZX2</accession>
<dbReference type="GO" id="GO:0050664">
    <property type="term" value="F:oxidoreductase activity, acting on NAD(P)H, oxygen as acceptor"/>
    <property type="evidence" value="ECO:0007669"/>
    <property type="project" value="TreeGrafter"/>
</dbReference>
<keyword evidence="5" id="KW-1185">Reference proteome</keyword>
<reference evidence="4 5" key="1">
    <citation type="journal article" date="2019" name="Nat. Ecol. Evol.">
        <title>Megaphylogeny resolves global patterns of mushroom evolution.</title>
        <authorList>
            <person name="Varga T."/>
            <person name="Krizsan K."/>
            <person name="Foldi C."/>
            <person name="Dima B."/>
            <person name="Sanchez-Garcia M."/>
            <person name="Sanchez-Ramirez S."/>
            <person name="Szollosi G.J."/>
            <person name="Szarkandi J.G."/>
            <person name="Papp V."/>
            <person name="Albert L."/>
            <person name="Andreopoulos W."/>
            <person name="Angelini C."/>
            <person name="Antonin V."/>
            <person name="Barry K.W."/>
            <person name="Bougher N.L."/>
            <person name="Buchanan P."/>
            <person name="Buyck B."/>
            <person name="Bense V."/>
            <person name="Catcheside P."/>
            <person name="Chovatia M."/>
            <person name="Cooper J."/>
            <person name="Damon W."/>
            <person name="Desjardin D."/>
            <person name="Finy P."/>
            <person name="Geml J."/>
            <person name="Haridas S."/>
            <person name="Hughes K."/>
            <person name="Justo A."/>
            <person name="Karasinski D."/>
            <person name="Kautmanova I."/>
            <person name="Kiss B."/>
            <person name="Kocsube S."/>
            <person name="Kotiranta H."/>
            <person name="LaButti K.M."/>
            <person name="Lechner B.E."/>
            <person name="Liimatainen K."/>
            <person name="Lipzen A."/>
            <person name="Lukacs Z."/>
            <person name="Mihaltcheva S."/>
            <person name="Morgado L.N."/>
            <person name="Niskanen T."/>
            <person name="Noordeloos M.E."/>
            <person name="Ohm R.A."/>
            <person name="Ortiz-Santana B."/>
            <person name="Ovrebo C."/>
            <person name="Racz N."/>
            <person name="Riley R."/>
            <person name="Savchenko A."/>
            <person name="Shiryaev A."/>
            <person name="Soop K."/>
            <person name="Spirin V."/>
            <person name="Szebenyi C."/>
            <person name="Tomsovsky M."/>
            <person name="Tulloss R.E."/>
            <person name="Uehling J."/>
            <person name="Grigoriev I.V."/>
            <person name="Vagvolgyi C."/>
            <person name="Papp T."/>
            <person name="Martin F.M."/>
            <person name="Miettinen O."/>
            <person name="Hibbett D.S."/>
            <person name="Nagy L.G."/>
        </authorList>
    </citation>
    <scope>NUCLEOTIDE SEQUENCE [LARGE SCALE GENOMIC DNA]</scope>
    <source>
        <strain evidence="4 5">CBS 962.96</strain>
    </source>
</reference>
<gene>
    <name evidence="4" type="ORF">K435DRAFT_784928</name>
</gene>
<evidence type="ECO:0000256" key="3">
    <source>
        <dbReference type="RuleBase" id="RU000363"/>
    </source>
</evidence>
<dbReference type="InterPro" id="IPR036291">
    <property type="entry name" value="NAD(P)-bd_dom_sf"/>
</dbReference>
<evidence type="ECO:0000313" key="4">
    <source>
        <dbReference type="EMBL" id="THU81636.1"/>
    </source>
</evidence>
<dbReference type="Gene3D" id="3.40.50.720">
    <property type="entry name" value="NAD(P)-binding Rossmann-like Domain"/>
    <property type="match status" value="1"/>
</dbReference>
<evidence type="ECO:0000256" key="2">
    <source>
        <dbReference type="ARBA" id="ARBA00023002"/>
    </source>
</evidence>
<comment type="similarity">
    <text evidence="1 3">Belongs to the short-chain dehydrogenases/reductases (SDR) family.</text>
</comment>
<evidence type="ECO:0000313" key="5">
    <source>
        <dbReference type="Proteomes" id="UP000297245"/>
    </source>
</evidence>
<keyword evidence="2" id="KW-0560">Oxidoreductase</keyword>
<dbReference type="PRINTS" id="PR00081">
    <property type="entry name" value="GDHRDH"/>
</dbReference>
<dbReference type="AlphaFoldDB" id="A0A4S8KZX2"/>
<dbReference type="Pfam" id="PF00106">
    <property type="entry name" value="adh_short"/>
    <property type="match status" value="1"/>
</dbReference>
<dbReference type="SUPFAM" id="SSF51735">
    <property type="entry name" value="NAD(P)-binding Rossmann-fold domains"/>
    <property type="match status" value="1"/>
</dbReference>
<protein>
    <submittedName>
        <fullName evidence="4">NAD(P)-binding protein</fullName>
    </submittedName>
</protein>
<dbReference type="InterPro" id="IPR002347">
    <property type="entry name" value="SDR_fam"/>
</dbReference>
<dbReference type="PANTHER" id="PTHR43008">
    <property type="entry name" value="BENZIL REDUCTASE"/>
    <property type="match status" value="1"/>
</dbReference>
<proteinExistence type="inferred from homology"/>